<feature type="compositionally biased region" description="Basic and acidic residues" evidence="5">
    <location>
        <begin position="545"/>
        <end position="556"/>
    </location>
</feature>
<feature type="domain" description="SANT" evidence="7">
    <location>
        <begin position="122"/>
        <end position="173"/>
    </location>
</feature>
<dbReference type="EMBL" id="CP097502">
    <property type="protein sequence ID" value="URD74540.1"/>
    <property type="molecule type" value="Genomic_DNA"/>
</dbReference>
<evidence type="ECO:0000259" key="6">
    <source>
        <dbReference type="PROSITE" id="PS50090"/>
    </source>
</evidence>
<sequence>MSSPFTTAPAPELGNRLTRSRPPPLISLPVMLRCPRGPRRLRQRTSRPTEDRSRRRKRRCLRSRSWMWSLRPFDLEVPAFMLSLLLPADFDLCTDCYNEGKFGSGMLPADFILMESAEVPGLSGGSWTDQETLLLLEALELFGVNWNEIAEHVATKTKAQCILHFLQMPIEDSFLEGDDDDTDNNLDSKNQTSSNKESTATELMESDKKEAKKDGESSPADALEAETKKFESSENIDERITSKTDPLVNKSTDDEHIFQENGASFAIDALKAAFQAVGYFPEQGLGSFAEAGNPVMALAAFLSGVVEFDALISSCRSSLKAISEDSPGIQLATRHCFVLEDPPTDSKDPSLCVSPDIETSNAGIHKDESKMSILDTTGKSEEQNKIAASTENDGNSSSLLQDSSPKETDVEDVNDTTPKKAVPTTVQESVDQSLSGDQCMASNTKGLTGAALPVEPMPNIMKETEDLAFQGEVTKSKSEVIKTKAKKVSCPNSVDQKSNSMRSSDDVASTDRVQQHADSTKAVDKISTAVISEERECMQTGGSTDETKDKAVEGDRKESCNNDEKIFNPTAVDDDCTTDRLKRAAVTALSAAAVKAKLLAKLEEDEIRKLVSLIIEKQLHKLEVKLAFLTDIEGVVLRMREQTEKARHRLMLERSQIIAARFGAAPASLHSANPSSLPINRLAMGYGATGLKPLHMASRNPPPVRRP</sequence>
<feature type="compositionally biased region" description="Basic and acidic residues" evidence="5">
    <location>
        <begin position="225"/>
        <end position="242"/>
    </location>
</feature>
<dbReference type="InterPro" id="IPR032451">
    <property type="entry name" value="SMARCC_C"/>
</dbReference>
<dbReference type="InterPro" id="IPR017930">
    <property type="entry name" value="Myb_dom"/>
</dbReference>
<dbReference type="Pfam" id="PF00249">
    <property type="entry name" value="Myb_DNA-binding"/>
    <property type="match status" value="1"/>
</dbReference>
<dbReference type="GO" id="GO:0003677">
    <property type="term" value="F:DNA binding"/>
    <property type="evidence" value="ECO:0007669"/>
    <property type="project" value="UniProtKB-KW"/>
</dbReference>
<keyword evidence="10" id="KW-1185">Reference proteome</keyword>
<dbReference type="PROSITE" id="PS51294">
    <property type="entry name" value="HTH_MYB"/>
    <property type="match status" value="1"/>
</dbReference>
<name>A0A9E7ECU2_9LILI</name>
<feature type="region of interest" description="Disordered" evidence="5">
    <location>
        <begin position="488"/>
        <end position="521"/>
    </location>
</feature>
<evidence type="ECO:0000256" key="4">
    <source>
        <dbReference type="ARBA" id="ARBA00023242"/>
    </source>
</evidence>
<dbReference type="PANTHER" id="PTHR12802:SF41">
    <property type="entry name" value="BRAHMA ASSOCIATED PROTEIN 155 KDA"/>
    <property type="match status" value="1"/>
</dbReference>
<dbReference type="Pfam" id="PF16495">
    <property type="entry name" value="SWIRM-assoc_1"/>
    <property type="match status" value="1"/>
</dbReference>
<dbReference type="SMART" id="SM00717">
    <property type="entry name" value="SANT"/>
    <property type="match status" value="1"/>
</dbReference>
<dbReference type="InterPro" id="IPR017884">
    <property type="entry name" value="SANT_dom"/>
</dbReference>
<reference evidence="9" key="1">
    <citation type="submission" date="2022-05" db="EMBL/GenBank/DDBJ databases">
        <title>The Musa troglodytarum L. genome provides insights into the mechanism of non-climacteric behaviour and enrichment of carotenoids.</title>
        <authorList>
            <person name="Wang J."/>
        </authorList>
    </citation>
    <scope>NUCLEOTIDE SEQUENCE</scope>
    <source>
        <tissue evidence="9">Leaf</tissue>
    </source>
</reference>
<accession>A0A9E7ECU2</accession>
<keyword evidence="1" id="KW-0805">Transcription regulation</keyword>
<evidence type="ECO:0000256" key="5">
    <source>
        <dbReference type="SAM" id="MobiDB-lite"/>
    </source>
</evidence>
<feature type="compositionally biased region" description="Basic and acidic residues" evidence="5">
    <location>
        <begin position="205"/>
        <end position="216"/>
    </location>
</feature>
<evidence type="ECO:0000256" key="3">
    <source>
        <dbReference type="ARBA" id="ARBA00023163"/>
    </source>
</evidence>
<dbReference type="PROSITE" id="PS51293">
    <property type="entry name" value="SANT"/>
    <property type="match status" value="1"/>
</dbReference>
<feature type="compositionally biased region" description="Polar residues" evidence="5">
    <location>
        <begin position="386"/>
        <end position="403"/>
    </location>
</feature>
<evidence type="ECO:0000256" key="2">
    <source>
        <dbReference type="ARBA" id="ARBA00023125"/>
    </source>
</evidence>
<organism evidence="9 10">
    <name type="scientific">Musa troglodytarum</name>
    <name type="common">fe'i banana</name>
    <dbReference type="NCBI Taxonomy" id="320322"/>
    <lineage>
        <taxon>Eukaryota</taxon>
        <taxon>Viridiplantae</taxon>
        <taxon>Streptophyta</taxon>
        <taxon>Embryophyta</taxon>
        <taxon>Tracheophyta</taxon>
        <taxon>Spermatophyta</taxon>
        <taxon>Magnoliopsida</taxon>
        <taxon>Liliopsida</taxon>
        <taxon>Zingiberales</taxon>
        <taxon>Musaceae</taxon>
        <taxon>Musa</taxon>
    </lineage>
</organism>
<protein>
    <submittedName>
        <fullName evidence="9">Zinc finger, ZZ type</fullName>
    </submittedName>
</protein>
<evidence type="ECO:0000259" key="7">
    <source>
        <dbReference type="PROSITE" id="PS51293"/>
    </source>
</evidence>
<feature type="domain" description="Myb-like" evidence="6">
    <location>
        <begin position="119"/>
        <end position="169"/>
    </location>
</feature>
<keyword evidence="2" id="KW-0238">DNA-binding</keyword>
<dbReference type="PANTHER" id="PTHR12802">
    <property type="entry name" value="SWI/SNF COMPLEX-RELATED"/>
    <property type="match status" value="1"/>
</dbReference>
<dbReference type="CDD" id="cd00167">
    <property type="entry name" value="SANT"/>
    <property type="match status" value="1"/>
</dbReference>
<feature type="region of interest" description="Disordered" evidence="5">
    <location>
        <begin position="1"/>
        <end position="28"/>
    </location>
</feature>
<dbReference type="AlphaFoldDB" id="A0A9E7ECU2"/>
<gene>
    <name evidence="9" type="ORF">MUK42_25846</name>
</gene>
<proteinExistence type="predicted"/>
<keyword evidence="3" id="KW-0804">Transcription</keyword>
<feature type="compositionally biased region" description="Polar residues" evidence="5">
    <location>
        <begin position="424"/>
        <end position="438"/>
    </location>
</feature>
<dbReference type="FunFam" id="1.10.10.60:FF:000014">
    <property type="entry name" value="SWI/SNF complex subunit SMARCC2 isoform C"/>
    <property type="match status" value="1"/>
</dbReference>
<evidence type="ECO:0000259" key="8">
    <source>
        <dbReference type="PROSITE" id="PS51294"/>
    </source>
</evidence>
<dbReference type="SUPFAM" id="SSF46689">
    <property type="entry name" value="Homeodomain-like"/>
    <property type="match status" value="1"/>
</dbReference>
<keyword evidence="4" id="KW-0539">Nucleus</keyword>
<feature type="region of interest" description="Disordered" evidence="5">
    <location>
        <begin position="176"/>
        <end position="249"/>
    </location>
</feature>
<feature type="compositionally biased region" description="Polar residues" evidence="5">
    <location>
        <begin position="490"/>
        <end position="502"/>
    </location>
</feature>
<feature type="region of interest" description="Disordered" evidence="5">
    <location>
        <begin position="37"/>
        <end position="56"/>
    </location>
</feature>
<dbReference type="Proteomes" id="UP001055439">
    <property type="component" value="Chromosome 1"/>
</dbReference>
<feature type="region of interest" description="Disordered" evidence="5">
    <location>
        <begin position="382"/>
        <end position="438"/>
    </location>
</feature>
<feature type="region of interest" description="Disordered" evidence="5">
    <location>
        <begin position="343"/>
        <end position="370"/>
    </location>
</feature>
<dbReference type="GO" id="GO:0005634">
    <property type="term" value="C:nucleus"/>
    <property type="evidence" value="ECO:0007669"/>
    <property type="project" value="UniProtKB-ARBA"/>
</dbReference>
<dbReference type="PROSITE" id="PS50090">
    <property type="entry name" value="MYB_LIKE"/>
    <property type="match status" value="1"/>
</dbReference>
<feature type="region of interest" description="Disordered" evidence="5">
    <location>
        <begin position="536"/>
        <end position="556"/>
    </location>
</feature>
<dbReference type="InterPro" id="IPR001005">
    <property type="entry name" value="SANT/Myb"/>
</dbReference>
<evidence type="ECO:0000313" key="10">
    <source>
        <dbReference type="Proteomes" id="UP001055439"/>
    </source>
</evidence>
<evidence type="ECO:0000256" key="1">
    <source>
        <dbReference type="ARBA" id="ARBA00023015"/>
    </source>
</evidence>
<evidence type="ECO:0000313" key="9">
    <source>
        <dbReference type="EMBL" id="URD74540.1"/>
    </source>
</evidence>
<feature type="domain" description="HTH myb-type" evidence="8">
    <location>
        <begin position="120"/>
        <end position="173"/>
    </location>
</feature>
<dbReference type="Gene3D" id="1.10.10.60">
    <property type="entry name" value="Homeodomain-like"/>
    <property type="match status" value="1"/>
</dbReference>
<dbReference type="InterPro" id="IPR009057">
    <property type="entry name" value="Homeodomain-like_sf"/>
</dbReference>
<dbReference type="OrthoDB" id="118550at2759"/>
<feature type="compositionally biased region" description="Polar residues" evidence="5">
    <location>
        <begin position="188"/>
        <end position="201"/>
    </location>
</feature>